<evidence type="ECO:0000256" key="3">
    <source>
        <dbReference type="SAM" id="MobiDB-lite"/>
    </source>
</evidence>
<dbReference type="GO" id="GO:0042393">
    <property type="term" value="F:histone binding"/>
    <property type="evidence" value="ECO:0000318"/>
    <property type="project" value="GO_Central"/>
</dbReference>
<feature type="region of interest" description="Disordered" evidence="3">
    <location>
        <begin position="126"/>
        <end position="160"/>
    </location>
</feature>
<dbReference type="InterPro" id="IPR038704">
    <property type="entry name" value="YEAST_sf"/>
</dbReference>
<feature type="region of interest" description="Disordered" evidence="3">
    <location>
        <begin position="536"/>
        <end position="559"/>
    </location>
</feature>
<dbReference type="InterPro" id="IPR005033">
    <property type="entry name" value="YEATS"/>
</dbReference>
<dbReference type="PROSITE" id="PS51037">
    <property type="entry name" value="YEATS"/>
    <property type="match status" value="1"/>
</dbReference>
<dbReference type="GO" id="GO:0035267">
    <property type="term" value="C:NuA4 histone acetyltransferase complex"/>
    <property type="evidence" value="ECO:0000318"/>
    <property type="project" value="GO_Central"/>
</dbReference>
<dbReference type="AlphaFoldDB" id="A9VBE5"/>
<dbReference type="KEGG" id="mbr:MONBRDRAFT_29546"/>
<dbReference type="Gene3D" id="2.60.40.1970">
    <property type="entry name" value="YEATS domain"/>
    <property type="match status" value="1"/>
</dbReference>
<dbReference type="Proteomes" id="UP000001357">
    <property type="component" value="Unassembled WGS sequence"/>
</dbReference>
<dbReference type="InParanoid" id="A9VBE5"/>
<evidence type="ECO:0000256" key="1">
    <source>
        <dbReference type="ARBA" id="ARBA00023242"/>
    </source>
</evidence>
<feature type="region of interest" description="Disordered" evidence="3">
    <location>
        <begin position="196"/>
        <end position="222"/>
    </location>
</feature>
<comment type="subcellular location">
    <subcellularLocation>
        <location evidence="2">Nucleus</location>
    </subcellularLocation>
</comment>
<accession>A9VBE5</accession>
<proteinExistence type="predicted"/>
<protein>
    <recommendedName>
        <fullName evidence="4">YEATS domain-containing protein</fullName>
    </recommendedName>
</protein>
<evidence type="ECO:0000313" key="6">
    <source>
        <dbReference type="Proteomes" id="UP000001357"/>
    </source>
</evidence>
<evidence type="ECO:0000256" key="2">
    <source>
        <dbReference type="PROSITE-ProRule" id="PRU00376"/>
    </source>
</evidence>
<dbReference type="GO" id="GO:0006357">
    <property type="term" value="P:regulation of transcription by RNA polymerase II"/>
    <property type="evidence" value="ECO:0000318"/>
    <property type="project" value="GO_Central"/>
</dbReference>
<feature type="compositionally biased region" description="Low complexity" evidence="3">
    <location>
        <begin position="202"/>
        <end position="216"/>
    </location>
</feature>
<keyword evidence="6" id="KW-1185">Reference proteome</keyword>
<dbReference type="CDD" id="cd16887">
    <property type="entry name" value="YEATS"/>
    <property type="match status" value="1"/>
</dbReference>
<organism evidence="5 6">
    <name type="scientific">Monosiga brevicollis</name>
    <name type="common">Choanoflagellate</name>
    <dbReference type="NCBI Taxonomy" id="81824"/>
    <lineage>
        <taxon>Eukaryota</taxon>
        <taxon>Choanoflagellata</taxon>
        <taxon>Craspedida</taxon>
        <taxon>Salpingoecidae</taxon>
        <taxon>Monosiga</taxon>
    </lineage>
</organism>
<dbReference type="GO" id="GO:0006338">
    <property type="term" value="P:chromatin remodeling"/>
    <property type="evidence" value="ECO:0000318"/>
    <property type="project" value="GO_Central"/>
</dbReference>
<evidence type="ECO:0000259" key="4">
    <source>
        <dbReference type="PROSITE" id="PS51037"/>
    </source>
</evidence>
<gene>
    <name evidence="5" type="ORF">MONBRDRAFT_29546</name>
</gene>
<dbReference type="STRING" id="81824.A9VBE5"/>
<dbReference type="GO" id="GO:0005634">
    <property type="term" value="C:nucleus"/>
    <property type="evidence" value="ECO:0000318"/>
    <property type="project" value="GO_Central"/>
</dbReference>
<dbReference type="EMBL" id="CH991576">
    <property type="protein sequence ID" value="EDQ85174.1"/>
    <property type="molecule type" value="Genomic_DNA"/>
</dbReference>
<keyword evidence="1 2" id="KW-0539">Nucleus</keyword>
<reference evidence="5 6" key="1">
    <citation type="journal article" date="2008" name="Nature">
        <title>The genome of the choanoflagellate Monosiga brevicollis and the origin of metazoans.</title>
        <authorList>
            <consortium name="JGI Sequencing"/>
            <person name="King N."/>
            <person name="Westbrook M.J."/>
            <person name="Young S.L."/>
            <person name="Kuo A."/>
            <person name="Abedin M."/>
            <person name="Chapman J."/>
            <person name="Fairclough S."/>
            <person name="Hellsten U."/>
            <person name="Isogai Y."/>
            <person name="Letunic I."/>
            <person name="Marr M."/>
            <person name="Pincus D."/>
            <person name="Putnam N."/>
            <person name="Rokas A."/>
            <person name="Wright K.J."/>
            <person name="Zuzow R."/>
            <person name="Dirks W."/>
            <person name="Good M."/>
            <person name="Goodstein D."/>
            <person name="Lemons D."/>
            <person name="Li W."/>
            <person name="Lyons J.B."/>
            <person name="Morris A."/>
            <person name="Nichols S."/>
            <person name="Richter D.J."/>
            <person name="Salamov A."/>
            <person name="Bork P."/>
            <person name="Lim W.A."/>
            <person name="Manning G."/>
            <person name="Miller W.T."/>
            <person name="McGinnis W."/>
            <person name="Shapiro H."/>
            <person name="Tjian R."/>
            <person name="Grigoriev I.V."/>
            <person name="Rokhsar D."/>
        </authorList>
    </citation>
    <scope>NUCLEOTIDE SEQUENCE [LARGE SCALE GENOMIC DNA]</scope>
    <source>
        <strain evidence="6">MX1 / ATCC 50154</strain>
    </source>
</reference>
<dbReference type="PANTHER" id="PTHR47573">
    <property type="entry name" value="PROTEIN AF-9 HOMOLOG"/>
    <property type="match status" value="1"/>
</dbReference>
<feature type="domain" description="YEATS" evidence="4">
    <location>
        <begin position="321"/>
        <end position="462"/>
    </location>
</feature>
<name>A9VBE5_MONBE</name>
<dbReference type="GeneID" id="5895287"/>
<sequence>MVNALGLSHAQRDGHATVQFPVEAVSSPPSAPGEAGRQELVQQAIDLVYRNPTASPSWFAALLRQLSAQHPDRASVVALQHHMEKRARIEPVARLLLQCANHPSSLRPEQISALSTFLAQWQRDSMIGSPEGTEGRHASTKNVPQQPADAVHSASKQPFDSSDASFAALSEGIARAHTSTEPDLCIMTQDQLPCKRHRRMAEASSTAASSSTLEELPPTSGSQSVLQLTEALGLEPENLFARLNQQQQLELPSASLQHLEYLQQGTRRELVAPGLPRSFSTANLPPTASAATSQAQPMNIAAMLLSAGGRMGPLQANASWAIMTDVISKAIVYGNSARVLPERDAQNNTHEWTVFLRSPTGEPLEKFIRKVTFALHSSFKNANRVVDKPPYEVKERGWGEFEITIKITFANNHYKTLHLKHMLKLFPNEHVVKTEDGFTIETYDELVFPVPASGAWDTSSVLPPQQQPGCAVNYYELEKDALQKLDEASSRIQQSLHFVRQRLGEAEHKTKDLQQHIESMEKGVLPDSYKQLLRQQQEQLRQKKGSAASLAGSNAASTK</sequence>
<evidence type="ECO:0000313" key="5">
    <source>
        <dbReference type="EMBL" id="EDQ85174.1"/>
    </source>
</evidence>
<dbReference type="RefSeq" id="XP_001749999.1">
    <property type="nucleotide sequence ID" value="XM_001749947.1"/>
</dbReference>
<dbReference type="Pfam" id="PF03366">
    <property type="entry name" value="YEATS"/>
    <property type="match status" value="1"/>
</dbReference>
<dbReference type="InterPro" id="IPR055129">
    <property type="entry name" value="YEATS_dom"/>
</dbReference>
<dbReference type="eggNOG" id="KOG3149">
    <property type="taxonomic scope" value="Eukaryota"/>
</dbReference>